<evidence type="ECO:0000313" key="3">
    <source>
        <dbReference type="Proteomes" id="UP000054653"/>
    </source>
</evidence>
<feature type="region of interest" description="Disordered" evidence="1">
    <location>
        <begin position="134"/>
        <end position="153"/>
    </location>
</feature>
<dbReference type="AlphaFoldDB" id="A0A0V1D7A3"/>
<dbReference type="Proteomes" id="UP000054653">
    <property type="component" value="Unassembled WGS sequence"/>
</dbReference>
<keyword evidence="3" id="KW-1185">Reference proteome</keyword>
<evidence type="ECO:0000313" key="2">
    <source>
        <dbReference type="EMBL" id="KRY57170.1"/>
    </source>
</evidence>
<sequence>MKSSIKPSIWQQFEEHVYREIDIADSIKFSYLISTLTGADWDYLSLQEQFGSDELIIQHHVKSLINGYGVCLDSLYGPITARSDMREYLMQIAECLKSKNLFTDIREMNEDYNKIKKNSPQLDQQQHALKDDVDHHDNNETHVGEANPDSNNQKQLMTERSCNQNINERCVESSADPQTQRSVESASNIYYLSPVYLAPFVNRAKTDSGIVAERTPLAGSPF</sequence>
<name>A0A0V1D7A3_TRIBR</name>
<feature type="compositionally biased region" description="Basic and acidic residues" evidence="1">
    <location>
        <begin position="134"/>
        <end position="143"/>
    </location>
</feature>
<evidence type="ECO:0000256" key="1">
    <source>
        <dbReference type="SAM" id="MobiDB-lite"/>
    </source>
</evidence>
<dbReference type="OrthoDB" id="5931261at2759"/>
<accession>A0A0V1D7A3</accession>
<gene>
    <name evidence="2" type="ORF">T03_3898</name>
</gene>
<comment type="caution">
    <text evidence="2">The sequence shown here is derived from an EMBL/GenBank/DDBJ whole genome shotgun (WGS) entry which is preliminary data.</text>
</comment>
<reference evidence="2 3" key="1">
    <citation type="submission" date="2015-01" db="EMBL/GenBank/DDBJ databases">
        <title>Evolution of Trichinella species and genotypes.</title>
        <authorList>
            <person name="Korhonen P.K."/>
            <person name="Edoardo P."/>
            <person name="Giuseppe L.R."/>
            <person name="Gasser R.B."/>
        </authorList>
    </citation>
    <scope>NUCLEOTIDE SEQUENCE [LARGE SCALE GENOMIC DNA]</scope>
    <source>
        <strain evidence="2">ISS120</strain>
    </source>
</reference>
<dbReference type="EMBL" id="JYDI01000034">
    <property type="protein sequence ID" value="KRY57170.1"/>
    <property type="molecule type" value="Genomic_DNA"/>
</dbReference>
<proteinExistence type="predicted"/>
<protein>
    <submittedName>
        <fullName evidence="2">Uncharacterized protein</fullName>
    </submittedName>
</protein>
<organism evidence="2 3">
    <name type="scientific">Trichinella britovi</name>
    <name type="common">Parasitic roundworm</name>
    <dbReference type="NCBI Taxonomy" id="45882"/>
    <lineage>
        <taxon>Eukaryota</taxon>
        <taxon>Metazoa</taxon>
        <taxon>Ecdysozoa</taxon>
        <taxon>Nematoda</taxon>
        <taxon>Enoplea</taxon>
        <taxon>Dorylaimia</taxon>
        <taxon>Trichinellida</taxon>
        <taxon>Trichinellidae</taxon>
        <taxon>Trichinella</taxon>
    </lineage>
</organism>